<evidence type="ECO:0000313" key="3">
    <source>
        <dbReference type="Proteomes" id="UP001164745"/>
    </source>
</evidence>
<dbReference type="NCBIfam" id="TIGR01764">
    <property type="entry name" value="excise"/>
    <property type="match status" value="1"/>
</dbReference>
<dbReference type="EMBL" id="CP113864">
    <property type="protein sequence ID" value="WAM31962.1"/>
    <property type="molecule type" value="Genomic_DNA"/>
</dbReference>
<accession>A0ABY7BGJ6</accession>
<dbReference type="Proteomes" id="UP001164745">
    <property type="component" value="Chromosome"/>
</dbReference>
<feature type="domain" description="Helix-turn-helix" evidence="1">
    <location>
        <begin position="6"/>
        <end position="53"/>
    </location>
</feature>
<keyword evidence="3" id="KW-1185">Reference proteome</keyword>
<protein>
    <submittedName>
        <fullName evidence="2">Helix-turn-helix domain-containing protein</fullName>
    </submittedName>
</protein>
<dbReference type="Pfam" id="PF12728">
    <property type="entry name" value="HTH_17"/>
    <property type="match status" value="1"/>
</dbReference>
<proteinExistence type="predicted"/>
<dbReference type="InterPro" id="IPR010093">
    <property type="entry name" value="SinI_DNA-bd"/>
</dbReference>
<gene>
    <name evidence="2" type="ORF">OTJ99_000449</name>
</gene>
<sequence>MEKEVLNFEEAAKFLEISSKTFNQLLKDEDIPARKIGREWRFSKKALLEWLGKGSSRDYFKNQTITRFEEVKSGKTENLISHAKEILDTIAQEKSITIEDKRFEFPDNVEMEVKIKKRVDTIKFELEFEWQNEEKGDEEDE</sequence>
<dbReference type="RefSeq" id="WP_045165409.1">
    <property type="nucleotide sequence ID" value="NZ_CP113864.1"/>
</dbReference>
<dbReference type="InterPro" id="IPR041657">
    <property type="entry name" value="HTH_17"/>
</dbReference>
<reference evidence="2" key="1">
    <citation type="submission" date="2022-12" db="EMBL/GenBank/DDBJ databases">
        <authorList>
            <person name="Bing R.G."/>
            <person name="Willard D.J."/>
            <person name="Manesh M.J.H."/>
            <person name="Laemthong T."/>
            <person name="Crosby J.R."/>
            <person name="Kelly R.M."/>
        </authorList>
    </citation>
    <scope>NUCLEOTIDE SEQUENCE</scope>
    <source>
        <strain evidence="2">DSM 8991</strain>
    </source>
</reference>
<evidence type="ECO:0000313" key="2">
    <source>
        <dbReference type="EMBL" id="WAM31962.1"/>
    </source>
</evidence>
<organism evidence="2 3">
    <name type="scientific">Caldicellulosiruptor naganoensis</name>
    <dbReference type="NCBI Taxonomy" id="29324"/>
    <lineage>
        <taxon>Bacteria</taxon>
        <taxon>Bacillati</taxon>
        <taxon>Bacillota</taxon>
        <taxon>Bacillota incertae sedis</taxon>
        <taxon>Caldicellulosiruptorales</taxon>
        <taxon>Caldicellulosiruptoraceae</taxon>
        <taxon>Caldicellulosiruptor</taxon>
    </lineage>
</organism>
<evidence type="ECO:0000259" key="1">
    <source>
        <dbReference type="Pfam" id="PF12728"/>
    </source>
</evidence>
<name>A0ABY7BGJ6_9FIRM</name>